<name>A0A8J6C6Y3_DIALT</name>
<dbReference type="SMART" id="SM00174">
    <property type="entry name" value="RHO"/>
    <property type="match status" value="1"/>
</dbReference>
<accession>A0A8J6C6Y3</accession>
<keyword evidence="3" id="KW-1185">Reference proteome</keyword>
<dbReference type="Proteomes" id="UP000751190">
    <property type="component" value="Unassembled WGS sequence"/>
</dbReference>
<sequence>MDTPVDLKLVLLGNPGVGKTAVVCRYLYNNFGETTSTIGASFALRRIETAGGACNVGIWDTAGQERFDSLSSFYCRGARAALVVFDCTDRASFDALGSKWLKKVEAEADRGCHVCLVGTKADLRGDGRAEVVSEEELTALAAKYSADVFHTSALDGTGIAETFACAAERYQQRQAQRAEQPSTIGVNLNRSPARRGLGCC</sequence>
<dbReference type="SMART" id="SM00173">
    <property type="entry name" value="RAS"/>
    <property type="match status" value="1"/>
</dbReference>
<gene>
    <name evidence="2" type="ORF">KFE25_013001</name>
</gene>
<evidence type="ECO:0000313" key="3">
    <source>
        <dbReference type="Proteomes" id="UP000751190"/>
    </source>
</evidence>
<evidence type="ECO:0000256" key="1">
    <source>
        <dbReference type="ARBA" id="ARBA00022741"/>
    </source>
</evidence>
<protein>
    <submittedName>
        <fullName evidence="2">Uncharacterized protein</fullName>
    </submittedName>
</protein>
<dbReference type="InterPro" id="IPR005225">
    <property type="entry name" value="Small_GTP-bd"/>
</dbReference>
<dbReference type="GO" id="GO:0005525">
    <property type="term" value="F:GTP binding"/>
    <property type="evidence" value="ECO:0007669"/>
    <property type="project" value="InterPro"/>
</dbReference>
<dbReference type="OrthoDB" id="25896at2759"/>
<organism evidence="2 3">
    <name type="scientific">Diacronema lutheri</name>
    <name type="common">Unicellular marine alga</name>
    <name type="synonym">Monochrysis lutheri</name>
    <dbReference type="NCBI Taxonomy" id="2081491"/>
    <lineage>
        <taxon>Eukaryota</taxon>
        <taxon>Haptista</taxon>
        <taxon>Haptophyta</taxon>
        <taxon>Pavlovophyceae</taxon>
        <taxon>Pavlovales</taxon>
        <taxon>Pavlovaceae</taxon>
        <taxon>Diacronema</taxon>
    </lineage>
</organism>
<dbReference type="InterPro" id="IPR027417">
    <property type="entry name" value="P-loop_NTPase"/>
</dbReference>
<comment type="caution">
    <text evidence="2">The sequence shown here is derived from an EMBL/GenBank/DDBJ whole genome shotgun (WGS) entry which is preliminary data.</text>
</comment>
<dbReference type="SMART" id="SM00175">
    <property type="entry name" value="RAB"/>
    <property type="match status" value="1"/>
</dbReference>
<dbReference type="OMA" id="NCDEHCK"/>
<proteinExistence type="predicted"/>
<dbReference type="PANTHER" id="PTHR47978">
    <property type="match status" value="1"/>
</dbReference>
<dbReference type="GO" id="GO:0003924">
    <property type="term" value="F:GTPase activity"/>
    <property type="evidence" value="ECO:0007669"/>
    <property type="project" value="InterPro"/>
</dbReference>
<reference evidence="2" key="1">
    <citation type="submission" date="2021-05" db="EMBL/GenBank/DDBJ databases">
        <title>The genome of the haptophyte Pavlova lutheri (Diacronema luteri, Pavlovales) - a model for lipid biosynthesis in eukaryotic algae.</title>
        <authorList>
            <person name="Hulatt C.J."/>
            <person name="Posewitz M.C."/>
        </authorList>
    </citation>
    <scope>NUCLEOTIDE SEQUENCE</scope>
    <source>
        <strain evidence="2">NIVA-4/92</strain>
    </source>
</reference>
<keyword evidence="1" id="KW-0547">Nucleotide-binding</keyword>
<dbReference type="PROSITE" id="PS51419">
    <property type="entry name" value="RAB"/>
    <property type="match status" value="1"/>
</dbReference>
<dbReference type="Pfam" id="PF00071">
    <property type="entry name" value="Ras"/>
    <property type="match status" value="1"/>
</dbReference>
<dbReference type="EMBL" id="JAGTXO010000041">
    <property type="protein sequence ID" value="KAG8459365.1"/>
    <property type="molecule type" value="Genomic_DNA"/>
</dbReference>
<dbReference type="CDD" id="cd00154">
    <property type="entry name" value="Rab"/>
    <property type="match status" value="1"/>
</dbReference>
<dbReference type="AlphaFoldDB" id="A0A8J6C6Y3"/>
<evidence type="ECO:0000313" key="2">
    <source>
        <dbReference type="EMBL" id="KAG8459365.1"/>
    </source>
</evidence>
<dbReference type="NCBIfam" id="TIGR00231">
    <property type="entry name" value="small_GTP"/>
    <property type="match status" value="1"/>
</dbReference>
<dbReference type="Gene3D" id="3.40.50.300">
    <property type="entry name" value="P-loop containing nucleotide triphosphate hydrolases"/>
    <property type="match status" value="1"/>
</dbReference>
<dbReference type="FunFam" id="3.40.50.300:FF:001204">
    <property type="entry name" value="Small GTP-binding protein, putative"/>
    <property type="match status" value="1"/>
</dbReference>
<dbReference type="PROSITE" id="PS51421">
    <property type="entry name" value="RAS"/>
    <property type="match status" value="1"/>
</dbReference>
<dbReference type="PRINTS" id="PR00449">
    <property type="entry name" value="RASTRNSFRMNG"/>
</dbReference>
<dbReference type="SUPFAM" id="SSF52540">
    <property type="entry name" value="P-loop containing nucleoside triphosphate hydrolases"/>
    <property type="match status" value="1"/>
</dbReference>
<dbReference type="InterPro" id="IPR001806">
    <property type="entry name" value="Small_GTPase"/>
</dbReference>